<accession>A0A9X8D4D2</accession>
<gene>
    <name evidence="1" type="ORF">D3H34_15330</name>
</gene>
<dbReference type="Proteomes" id="UP000265619">
    <property type="component" value="Unassembled WGS sequence"/>
</dbReference>
<evidence type="ECO:0000313" key="1">
    <source>
        <dbReference type="EMBL" id="RIX79110.1"/>
    </source>
</evidence>
<protein>
    <submittedName>
        <fullName evidence="1">Uncharacterized protein</fullName>
    </submittedName>
</protein>
<evidence type="ECO:0000313" key="2">
    <source>
        <dbReference type="Proteomes" id="UP000265619"/>
    </source>
</evidence>
<name>A0A9X8D4D2_9BURK</name>
<keyword evidence="2" id="KW-1185">Reference proteome</keyword>
<dbReference type="OrthoDB" id="7066409at2"/>
<reference evidence="1 2" key="1">
    <citation type="submission" date="2018-09" db="EMBL/GenBank/DDBJ databases">
        <title>Acidovorax cavernicola nov. sp. isolated from Gruta de las Maravillas (Aracena, Spain).</title>
        <authorList>
            <person name="Jurado V."/>
            <person name="Gutierrez-Patricio S."/>
            <person name="Gonzalez-Pimentel J.L."/>
            <person name="Miller A.Z."/>
            <person name="Laiz L."/>
            <person name="Saiz-Jimenez C."/>
        </authorList>
    </citation>
    <scope>NUCLEOTIDE SEQUENCE [LARGE SCALE GENOMIC DNA]</scope>
    <source>
        <strain evidence="1 2">1011MAR4D40.2</strain>
    </source>
</reference>
<proteinExistence type="predicted"/>
<dbReference type="AlphaFoldDB" id="A0A9X8D4D2"/>
<sequence length="74" mass="7623">MFNPWKQLENLVSGPPRQAGVVLSIVEGISTIELPGGGRIQAVGVAEAGLTVFVRGGVIEGEAAGDLPIDIIEI</sequence>
<dbReference type="RefSeq" id="WP_119554384.1">
    <property type="nucleotide sequence ID" value="NZ_QXMN01000017.1"/>
</dbReference>
<dbReference type="EMBL" id="QXMN01000017">
    <property type="protein sequence ID" value="RIX79110.1"/>
    <property type="molecule type" value="Genomic_DNA"/>
</dbReference>
<comment type="caution">
    <text evidence="1">The sequence shown here is derived from an EMBL/GenBank/DDBJ whole genome shotgun (WGS) entry which is preliminary data.</text>
</comment>
<organism evidence="1 2">
    <name type="scientific">Acidovorax cavernicola</name>
    <dbReference type="NCBI Taxonomy" id="1675792"/>
    <lineage>
        <taxon>Bacteria</taxon>
        <taxon>Pseudomonadati</taxon>
        <taxon>Pseudomonadota</taxon>
        <taxon>Betaproteobacteria</taxon>
        <taxon>Burkholderiales</taxon>
        <taxon>Comamonadaceae</taxon>
        <taxon>Acidovorax</taxon>
    </lineage>
</organism>